<comment type="subcellular location">
    <subcellularLocation>
        <location evidence="1">Membrane</location>
        <topology evidence="1">Single-pass membrane protein</topology>
    </subcellularLocation>
</comment>
<dbReference type="PANTHER" id="PTHR30093">
    <property type="entry name" value="GENERAL SECRETION PATHWAY PROTEIN G"/>
    <property type="match status" value="1"/>
</dbReference>
<dbReference type="EMBL" id="MFZG01000014">
    <property type="protein sequence ID" value="OGK17046.1"/>
    <property type="molecule type" value="Genomic_DNA"/>
</dbReference>
<dbReference type="InterPro" id="IPR045584">
    <property type="entry name" value="Pilin-like"/>
</dbReference>
<dbReference type="GO" id="GO:0016020">
    <property type="term" value="C:membrane"/>
    <property type="evidence" value="ECO:0007669"/>
    <property type="project" value="UniProtKB-SubCell"/>
</dbReference>
<dbReference type="Proteomes" id="UP000177208">
    <property type="component" value="Unassembled WGS sequence"/>
</dbReference>
<keyword evidence="4 6" id="KW-1133">Transmembrane helix</keyword>
<evidence type="ECO:0000256" key="3">
    <source>
        <dbReference type="ARBA" id="ARBA00022692"/>
    </source>
</evidence>
<evidence type="ECO:0000256" key="5">
    <source>
        <dbReference type="ARBA" id="ARBA00023136"/>
    </source>
</evidence>
<protein>
    <recommendedName>
        <fullName evidence="9">Type II secretion system protein GspG C-terminal domain-containing protein</fullName>
    </recommendedName>
</protein>
<evidence type="ECO:0000256" key="1">
    <source>
        <dbReference type="ARBA" id="ARBA00004167"/>
    </source>
</evidence>
<reference evidence="7 8" key="1">
    <citation type="journal article" date="2016" name="Nat. Commun.">
        <title>Thousands of microbial genomes shed light on interconnected biogeochemical processes in an aquifer system.</title>
        <authorList>
            <person name="Anantharaman K."/>
            <person name="Brown C.T."/>
            <person name="Hug L.A."/>
            <person name="Sharon I."/>
            <person name="Castelle C.J."/>
            <person name="Probst A.J."/>
            <person name="Thomas B.C."/>
            <person name="Singh A."/>
            <person name="Wilkins M.J."/>
            <person name="Karaoz U."/>
            <person name="Brodie E.L."/>
            <person name="Williams K.H."/>
            <person name="Hubbard S.S."/>
            <person name="Banfield J.F."/>
        </authorList>
    </citation>
    <scope>NUCLEOTIDE SEQUENCE [LARGE SCALE GENOMIC DNA]</scope>
</reference>
<evidence type="ECO:0000313" key="8">
    <source>
        <dbReference type="Proteomes" id="UP000177208"/>
    </source>
</evidence>
<evidence type="ECO:0000256" key="2">
    <source>
        <dbReference type="ARBA" id="ARBA00022481"/>
    </source>
</evidence>
<keyword evidence="2" id="KW-0488">Methylation</keyword>
<comment type="caution">
    <text evidence="7">The sequence shown here is derived from an EMBL/GenBank/DDBJ whole genome shotgun (WGS) entry which is preliminary data.</text>
</comment>
<name>A0A1F7GDV7_9BACT</name>
<dbReference type="InterPro" id="IPR000983">
    <property type="entry name" value="Bac_GSPG_pilin"/>
</dbReference>
<keyword evidence="3 6" id="KW-0812">Transmembrane</keyword>
<dbReference type="PRINTS" id="PR00813">
    <property type="entry name" value="BCTERIALGSPG"/>
</dbReference>
<dbReference type="Pfam" id="PF07963">
    <property type="entry name" value="N_methyl"/>
    <property type="match status" value="1"/>
</dbReference>
<evidence type="ECO:0000313" key="7">
    <source>
        <dbReference type="EMBL" id="OGK17046.1"/>
    </source>
</evidence>
<dbReference type="SUPFAM" id="SSF54523">
    <property type="entry name" value="Pili subunits"/>
    <property type="match status" value="1"/>
</dbReference>
<dbReference type="GO" id="GO:0015627">
    <property type="term" value="C:type II protein secretion system complex"/>
    <property type="evidence" value="ECO:0007669"/>
    <property type="project" value="InterPro"/>
</dbReference>
<evidence type="ECO:0000256" key="6">
    <source>
        <dbReference type="SAM" id="Phobius"/>
    </source>
</evidence>
<sequence length="157" mass="16822">MIKKLRSTGANFEFKKSFTLIEILVVVTIISVLIGTVAISYSSLTKSSRDARRRTDLEQMRAALEMYRSAESATGEYPSFAEADCSGLSSVANFSSYLPFIPSDPKQGSNYSCDVSVNSFSLKSTLEVGTYADCGGNCGATTPCEYAVGPYGKLCGP</sequence>
<dbReference type="Gene3D" id="3.30.700.10">
    <property type="entry name" value="Glycoprotein, Type 4 Pilin"/>
    <property type="match status" value="1"/>
</dbReference>
<dbReference type="InterPro" id="IPR012902">
    <property type="entry name" value="N_methyl_site"/>
</dbReference>
<feature type="transmembrane region" description="Helical" evidence="6">
    <location>
        <begin position="20"/>
        <end position="44"/>
    </location>
</feature>
<gene>
    <name evidence="7" type="ORF">A2774_01300</name>
</gene>
<proteinExistence type="predicted"/>
<dbReference type="GO" id="GO:0015628">
    <property type="term" value="P:protein secretion by the type II secretion system"/>
    <property type="evidence" value="ECO:0007669"/>
    <property type="project" value="InterPro"/>
</dbReference>
<keyword evidence="5 6" id="KW-0472">Membrane</keyword>
<dbReference type="AlphaFoldDB" id="A0A1F7GDV7"/>
<evidence type="ECO:0000256" key="4">
    <source>
        <dbReference type="ARBA" id="ARBA00022989"/>
    </source>
</evidence>
<accession>A0A1F7GDV7</accession>
<dbReference type="PANTHER" id="PTHR30093:SF44">
    <property type="entry name" value="TYPE II SECRETION SYSTEM CORE PROTEIN G"/>
    <property type="match status" value="1"/>
</dbReference>
<dbReference type="NCBIfam" id="TIGR02532">
    <property type="entry name" value="IV_pilin_GFxxxE"/>
    <property type="match status" value="1"/>
</dbReference>
<organism evidence="7 8">
    <name type="scientific">Candidatus Roizmanbacteria bacterium RIFCSPHIGHO2_01_FULL_39_12c</name>
    <dbReference type="NCBI Taxonomy" id="1802031"/>
    <lineage>
        <taxon>Bacteria</taxon>
        <taxon>Candidatus Roizmaniibacteriota</taxon>
    </lineage>
</organism>
<evidence type="ECO:0008006" key="9">
    <source>
        <dbReference type="Google" id="ProtNLM"/>
    </source>
</evidence>